<evidence type="ECO:0000256" key="3">
    <source>
        <dbReference type="PROSITE-ProRule" id="PRU00023"/>
    </source>
</evidence>
<keyword evidence="2 3" id="KW-0040">ANK repeat</keyword>
<dbReference type="RefSeq" id="WP_284054228.1">
    <property type="nucleotide sequence ID" value="NZ_JAGRQC010000003.1"/>
</dbReference>
<evidence type="ECO:0000256" key="4">
    <source>
        <dbReference type="SAM" id="SignalP"/>
    </source>
</evidence>
<dbReference type="InterPro" id="IPR002110">
    <property type="entry name" value="Ankyrin_rpt"/>
</dbReference>
<organism evidence="5 6">
    <name type="scientific">Stakelama marina</name>
    <dbReference type="NCBI Taxonomy" id="2826939"/>
    <lineage>
        <taxon>Bacteria</taxon>
        <taxon>Pseudomonadati</taxon>
        <taxon>Pseudomonadota</taxon>
        <taxon>Alphaproteobacteria</taxon>
        <taxon>Sphingomonadales</taxon>
        <taxon>Sphingomonadaceae</taxon>
        <taxon>Stakelama</taxon>
    </lineage>
</organism>
<dbReference type="InterPro" id="IPR036770">
    <property type="entry name" value="Ankyrin_rpt-contain_sf"/>
</dbReference>
<accession>A0A8T4IG06</accession>
<dbReference type="PANTHER" id="PTHR24171:SF8">
    <property type="entry name" value="BRCA1-ASSOCIATED RING DOMAIN PROTEIN 1"/>
    <property type="match status" value="1"/>
</dbReference>
<keyword evidence="1" id="KW-0677">Repeat</keyword>
<dbReference type="SUPFAM" id="SSF48403">
    <property type="entry name" value="Ankyrin repeat"/>
    <property type="match status" value="1"/>
</dbReference>
<protein>
    <submittedName>
        <fullName evidence="5">Ankyrin repeat domain-containing protein</fullName>
    </submittedName>
</protein>
<keyword evidence="4" id="KW-0732">Signal</keyword>
<dbReference type="Gene3D" id="1.25.40.20">
    <property type="entry name" value="Ankyrin repeat-containing domain"/>
    <property type="match status" value="1"/>
</dbReference>
<evidence type="ECO:0000256" key="1">
    <source>
        <dbReference type="ARBA" id="ARBA00022737"/>
    </source>
</evidence>
<dbReference type="AlphaFoldDB" id="A0A8T4IG06"/>
<dbReference type="SMART" id="SM00248">
    <property type="entry name" value="ANK"/>
    <property type="match status" value="3"/>
</dbReference>
<proteinExistence type="predicted"/>
<evidence type="ECO:0000313" key="6">
    <source>
        <dbReference type="Proteomes" id="UP000676996"/>
    </source>
</evidence>
<comment type="caution">
    <text evidence="5">The sequence shown here is derived from an EMBL/GenBank/DDBJ whole genome shotgun (WGS) entry which is preliminary data.</text>
</comment>
<dbReference type="EMBL" id="JAGRQC010000003">
    <property type="protein sequence ID" value="MBR0552972.1"/>
    <property type="molecule type" value="Genomic_DNA"/>
</dbReference>
<name>A0A8T4IG06_9SPHN</name>
<evidence type="ECO:0000256" key="2">
    <source>
        <dbReference type="ARBA" id="ARBA00023043"/>
    </source>
</evidence>
<dbReference type="PROSITE" id="PS50297">
    <property type="entry name" value="ANK_REP_REGION"/>
    <property type="match status" value="2"/>
</dbReference>
<gene>
    <name evidence="5" type="ORF">J7S20_10680</name>
</gene>
<reference evidence="5" key="1">
    <citation type="submission" date="2021-04" db="EMBL/GenBank/DDBJ databases">
        <title>Ouciella asimina sp. nov., isolated from the surface seawater in the hydrothermal field of Okinawa Trough.</title>
        <authorList>
            <person name="Shuang W."/>
        </authorList>
    </citation>
    <scope>NUCLEOTIDE SEQUENCE</scope>
    <source>
        <strain evidence="5">LXI357</strain>
    </source>
</reference>
<sequence length="202" mass="21603">MKYRVLPLALAAALIVPVATPAAAQHYSNSYNFLSGVKDNDGNKVTEAINNSNGRVVNAKDPNSGEGALHIVVKQNNATYLRFLLAKGADPDIQDKDGNTPAILAVENGFDGAIDILARYHANFNVANDRGETPLIRAVQMRDLVAVHALLDAGADPDQTDNIAGMSARDYAKRDGRSPQIVKAIENAPKKKKADDIIGPHL</sequence>
<feature type="repeat" description="ANK" evidence="3">
    <location>
        <begin position="130"/>
        <end position="162"/>
    </location>
</feature>
<feature type="repeat" description="ANK" evidence="3">
    <location>
        <begin position="64"/>
        <end position="96"/>
    </location>
</feature>
<feature type="signal peptide" evidence="4">
    <location>
        <begin position="1"/>
        <end position="24"/>
    </location>
</feature>
<evidence type="ECO:0000313" key="5">
    <source>
        <dbReference type="EMBL" id="MBR0552972.1"/>
    </source>
</evidence>
<dbReference type="Pfam" id="PF12796">
    <property type="entry name" value="Ank_2"/>
    <property type="match status" value="1"/>
</dbReference>
<keyword evidence="6" id="KW-1185">Reference proteome</keyword>
<dbReference type="Proteomes" id="UP000676996">
    <property type="component" value="Unassembled WGS sequence"/>
</dbReference>
<feature type="chain" id="PRO_5035930338" evidence="4">
    <location>
        <begin position="25"/>
        <end position="202"/>
    </location>
</feature>
<dbReference type="PANTHER" id="PTHR24171">
    <property type="entry name" value="ANKYRIN REPEAT DOMAIN-CONTAINING PROTEIN 39-RELATED"/>
    <property type="match status" value="1"/>
</dbReference>
<dbReference type="GO" id="GO:0004842">
    <property type="term" value="F:ubiquitin-protein transferase activity"/>
    <property type="evidence" value="ECO:0007669"/>
    <property type="project" value="TreeGrafter"/>
</dbReference>
<dbReference type="PROSITE" id="PS50088">
    <property type="entry name" value="ANK_REPEAT"/>
    <property type="match status" value="2"/>
</dbReference>
<dbReference type="GO" id="GO:0085020">
    <property type="term" value="P:protein K6-linked ubiquitination"/>
    <property type="evidence" value="ECO:0007669"/>
    <property type="project" value="TreeGrafter"/>
</dbReference>